<keyword evidence="6" id="KW-0460">Magnesium</keyword>
<gene>
    <name evidence="12" type="ORF">FH972_009226</name>
</gene>
<organism evidence="12 13">
    <name type="scientific">Carpinus fangiana</name>
    <dbReference type="NCBI Taxonomy" id="176857"/>
    <lineage>
        <taxon>Eukaryota</taxon>
        <taxon>Viridiplantae</taxon>
        <taxon>Streptophyta</taxon>
        <taxon>Embryophyta</taxon>
        <taxon>Tracheophyta</taxon>
        <taxon>Spermatophyta</taxon>
        <taxon>Magnoliopsida</taxon>
        <taxon>eudicotyledons</taxon>
        <taxon>Gunneridae</taxon>
        <taxon>Pentapetalae</taxon>
        <taxon>rosids</taxon>
        <taxon>fabids</taxon>
        <taxon>Fagales</taxon>
        <taxon>Betulaceae</taxon>
        <taxon>Carpinus</taxon>
    </lineage>
</organism>
<dbReference type="InterPro" id="IPR036457">
    <property type="entry name" value="PPM-type-like_dom_sf"/>
</dbReference>
<feature type="domain" description="PPM-type phosphatase" evidence="11">
    <location>
        <begin position="1"/>
        <end position="339"/>
    </location>
</feature>
<evidence type="ECO:0000256" key="6">
    <source>
        <dbReference type="ARBA" id="ARBA00022842"/>
    </source>
</evidence>
<comment type="similarity">
    <text evidence="9">Belongs to the PP2C family.</text>
</comment>
<keyword evidence="5 9" id="KW-0378">Hydrolase</keyword>
<feature type="region of interest" description="Disordered" evidence="10">
    <location>
        <begin position="246"/>
        <end position="281"/>
    </location>
</feature>
<evidence type="ECO:0000256" key="7">
    <source>
        <dbReference type="ARBA" id="ARBA00022912"/>
    </source>
</evidence>
<evidence type="ECO:0000256" key="1">
    <source>
        <dbReference type="ARBA" id="ARBA00001936"/>
    </source>
</evidence>
<dbReference type="InterPro" id="IPR000222">
    <property type="entry name" value="PP2C_BS"/>
</dbReference>
<evidence type="ECO:0000259" key="11">
    <source>
        <dbReference type="PROSITE" id="PS51746"/>
    </source>
</evidence>
<sequence>MEDTHKILPCLQGKSNKGFFGVYDGHGGNKAAEFVAENLHTNILEMMENCKEPTAKEEAVKSGYIKTDQEFLKQGLGSGACCVTALIEGQEVVISNVGDCRAVLCRRGVAEALTRDHRVEQEDERKRIEDKGGYVEIHRGAWRVHGVLSVSRSIGDAHLKDWVLAEPDTKILKLSPDMEFLILASDGLWEEVGNQEAVDTVTRLCLVEKRLGPSSDLQKDNDDGYGCVNVSPTSSKLRRISLVKQPKGMRQSPSYKKTVNRRKDIEDDFASENESPPPKSRRISLVKRVNMKTESPSKENISYKRRPPHGGLVAACEELVNLAVSRGSLDDITVMIIDLNHFRCNR</sequence>
<dbReference type="PROSITE" id="PS01032">
    <property type="entry name" value="PPM_1"/>
    <property type="match status" value="1"/>
</dbReference>
<evidence type="ECO:0000256" key="3">
    <source>
        <dbReference type="ARBA" id="ARBA00013081"/>
    </source>
</evidence>
<keyword evidence="13" id="KW-1185">Reference proteome</keyword>
<dbReference type="PANTHER" id="PTHR13832:SF667">
    <property type="entry name" value="PROTEIN PHOSPHATASE 2C 14-RELATED"/>
    <property type="match status" value="1"/>
</dbReference>
<evidence type="ECO:0000313" key="12">
    <source>
        <dbReference type="EMBL" id="KAE8023546.1"/>
    </source>
</evidence>
<name>A0A5N6R1B2_9ROSI</name>
<comment type="cofactor">
    <cofactor evidence="2">
        <name>Mg(2+)</name>
        <dbReference type="ChEBI" id="CHEBI:18420"/>
    </cofactor>
</comment>
<keyword evidence="7 9" id="KW-0904">Protein phosphatase</keyword>
<dbReference type="InterPro" id="IPR001932">
    <property type="entry name" value="PPM-type_phosphatase-like_dom"/>
</dbReference>
<dbReference type="CDD" id="cd00143">
    <property type="entry name" value="PP2Cc"/>
    <property type="match status" value="1"/>
</dbReference>
<dbReference type="Proteomes" id="UP000327013">
    <property type="component" value="Chromosome 3"/>
</dbReference>
<dbReference type="SUPFAM" id="SSF81606">
    <property type="entry name" value="PP2C-like"/>
    <property type="match status" value="1"/>
</dbReference>
<dbReference type="AlphaFoldDB" id="A0A5N6R1B2"/>
<evidence type="ECO:0000256" key="9">
    <source>
        <dbReference type="RuleBase" id="RU003465"/>
    </source>
</evidence>
<dbReference type="Pfam" id="PF00481">
    <property type="entry name" value="PP2C"/>
    <property type="match status" value="1"/>
</dbReference>
<dbReference type="SMART" id="SM00332">
    <property type="entry name" value="PP2Cc"/>
    <property type="match status" value="1"/>
</dbReference>
<keyword evidence="4" id="KW-0479">Metal-binding</keyword>
<evidence type="ECO:0000313" key="13">
    <source>
        <dbReference type="Proteomes" id="UP000327013"/>
    </source>
</evidence>
<proteinExistence type="inferred from homology"/>
<dbReference type="EMBL" id="CM017323">
    <property type="protein sequence ID" value="KAE8023546.1"/>
    <property type="molecule type" value="Genomic_DNA"/>
</dbReference>
<dbReference type="GO" id="GO:0004722">
    <property type="term" value="F:protein serine/threonine phosphatase activity"/>
    <property type="evidence" value="ECO:0007669"/>
    <property type="project" value="UniProtKB-EC"/>
</dbReference>
<dbReference type="GO" id="GO:0046872">
    <property type="term" value="F:metal ion binding"/>
    <property type="evidence" value="ECO:0007669"/>
    <property type="project" value="UniProtKB-KW"/>
</dbReference>
<dbReference type="PROSITE" id="PS51746">
    <property type="entry name" value="PPM_2"/>
    <property type="match status" value="1"/>
</dbReference>
<dbReference type="OrthoDB" id="10264738at2759"/>
<evidence type="ECO:0000256" key="10">
    <source>
        <dbReference type="SAM" id="MobiDB-lite"/>
    </source>
</evidence>
<evidence type="ECO:0000256" key="2">
    <source>
        <dbReference type="ARBA" id="ARBA00001946"/>
    </source>
</evidence>
<dbReference type="PANTHER" id="PTHR13832">
    <property type="entry name" value="PROTEIN PHOSPHATASE 2C"/>
    <property type="match status" value="1"/>
</dbReference>
<comment type="cofactor">
    <cofactor evidence="1">
        <name>Mn(2+)</name>
        <dbReference type="ChEBI" id="CHEBI:29035"/>
    </cofactor>
</comment>
<evidence type="ECO:0000256" key="4">
    <source>
        <dbReference type="ARBA" id="ARBA00022723"/>
    </source>
</evidence>
<dbReference type="EC" id="3.1.3.16" evidence="3"/>
<accession>A0A5N6R1B2</accession>
<evidence type="ECO:0000256" key="5">
    <source>
        <dbReference type="ARBA" id="ARBA00022801"/>
    </source>
</evidence>
<dbReference type="InterPro" id="IPR015655">
    <property type="entry name" value="PP2C"/>
</dbReference>
<reference evidence="12 13" key="1">
    <citation type="submission" date="2019-06" db="EMBL/GenBank/DDBJ databases">
        <title>A chromosomal-level reference genome of Carpinus fangiana (Coryloideae, Betulaceae).</title>
        <authorList>
            <person name="Yang X."/>
            <person name="Wang Z."/>
            <person name="Zhang L."/>
            <person name="Hao G."/>
            <person name="Liu J."/>
            <person name="Yang Y."/>
        </authorList>
    </citation>
    <scope>NUCLEOTIDE SEQUENCE [LARGE SCALE GENOMIC DNA]</scope>
    <source>
        <strain evidence="12">Cfa_2016G</strain>
        <tissue evidence="12">Leaf</tissue>
    </source>
</reference>
<keyword evidence="8" id="KW-0464">Manganese</keyword>
<evidence type="ECO:0000256" key="8">
    <source>
        <dbReference type="ARBA" id="ARBA00023211"/>
    </source>
</evidence>
<protein>
    <recommendedName>
        <fullName evidence="3">protein-serine/threonine phosphatase</fullName>
        <ecNumber evidence="3">3.1.3.16</ecNumber>
    </recommendedName>
</protein>
<dbReference type="Gene3D" id="3.60.40.10">
    <property type="entry name" value="PPM-type phosphatase domain"/>
    <property type="match status" value="1"/>
</dbReference>